<evidence type="ECO:0000313" key="4">
    <source>
        <dbReference type="Proteomes" id="UP000184731"/>
    </source>
</evidence>
<dbReference type="KEGG" id="saqi:AXG55_12655"/>
<dbReference type="EMBL" id="CP017834">
    <property type="protein sequence ID" value="APJ04706.1"/>
    <property type="molecule type" value="Genomic_DNA"/>
</dbReference>
<dbReference type="Proteomes" id="UP000184731">
    <property type="component" value="Chromosome"/>
</dbReference>
<gene>
    <name evidence="3" type="ORF">AXG55_12655</name>
</gene>
<dbReference type="InterPro" id="IPR001882">
    <property type="entry name" value="Biotin_BS"/>
</dbReference>
<evidence type="ECO:0000256" key="1">
    <source>
        <dbReference type="ARBA" id="ARBA00023267"/>
    </source>
</evidence>
<organism evidence="3 4">
    <name type="scientific">Silvanigrella aquatica</name>
    <dbReference type="NCBI Taxonomy" id="1915309"/>
    <lineage>
        <taxon>Bacteria</taxon>
        <taxon>Pseudomonadati</taxon>
        <taxon>Bdellovibrionota</taxon>
        <taxon>Oligoflexia</taxon>
        <taxon>Silvanigrellales</taxon>
        <taxon>Silvanigrellaceae</taxon>
        <taxon>Silvanigrella</taxon>
    </lineage>
</organism>
<keyword evidence="4" id="KW-1185">Reference proteome</keyword>
<dbReference type="OrthoDB" id="9812676at2"/>
<dbReference type="PROSITE" id="PS00188">
    <property type="entry name" value="BIOTIN"/>
    <property type="match status" value="1"/>
</dbReference>
<dbReference type="PANTHER" id="PTHR45266">
    <property type="entry name" value="OXALOACETATE DECARBOXYLASE ALPHA CHAIN"/>
    <property type="match status" value="1"/>
</dbReference>
<dbReference type="SUPFAM" id="SSF51230">
    <property type="entry name" value="Single hybrid motif"/>
    <property type="match status" value="1"/>
</dbReference>
<dbReference type="Pfam" id="PF00364">
    <property type="entry name" value="Biotin_lipoyl"/>
    <property type="match status" value="1"/>
</dbReference>
<sequence>MKVSVQRNKNSEMYQVEIPNYIDLTNLAKGEKFFLNIIDEKGNNKKIESCLLADGRSFLLNNQIIRFDHSELHKKNEIYRFGIRCKGVITQNTYLAKILRPVAPRQSSVSSAGGELKSPMTGKVLSIIVQKDSKVKEGDTLVIIEAMKMENRIVAECDGIVSNIKVNPGLSVAAGDLLLSIIPEN</sequence>
<dbReference type="CDD" id="cd06850">
    <property type="entry name" value="biotinyl_domain"/>
    <property type="match status" value="1"/>
</dbReference>
<dbReference type="FunFam" id="2.40.50.100:FF:000003">
    <property type="entry name" value="Acetyl-CoA carboxylase biotin carboxyl carrier protein"/>
    <property type="match status" value="1"/>
</dbReference>
<dbReference type="RefSeq" id="WP_148698461.1">
    <property type="nucleotide sequence ID" value="NZ_CP017834.1"/>
</dbReference>
<dbReference type="STRING" id="1915309.AXG55_12655"/>
<dbReference type="InterPro" id="IPR011053">
    <property type="entry name" value="Single_hybrid_motif"/>
</dbReference>
<protein>
    <recommendedName>
        <fullName evidence="2">Lipoyl-binding domain-containing protein</fullName>
    </recommendedName>
</protein>
<reference evidence="3 4" key="1">
    <citation type="submission" date="2016-10" db="EMBL/GenBank/DDBJ databases">
        <title>Silvanigrella aquatica sp. nov., isolated from a freshwater lake located in the Black Forest, Germany, description of Silvanigrellaceae fam. nov., Silvanigrellales ord. nov., reclassification of the order Bdellovibrionales in the class Oligoflexia, reclassification of the families Bacteriovoracaceae and Halobacteriovoraceae in the new order Bacteriovoracales ord. nov., and reclassification of the family Pseudobacteriovoracaceae in the order Oligoflexiales.</title>
        <authorList>
            <person name="Hahn M.W."/>
            <person name="Schmidt J."/>
            <person name="Koll U."/>
            <person name="Rohde M."/>
            <person name="Verbag S."/>
            <person name="Pitt A."/>
            <person name="Nakai R."/>
            <person name="Naganuma T."/>
            <person name="Lang E."/>
        </authorList>
    </citation>
    <scope>NUCLEOTIDE SEQUENCE [LARGE SCALE GENOMIC DNA]</scope>
    <source>
        <strain evidence="3 4">MWH-Nonnen-W8red</strain>
    </source>
</reference>
<evidence type="ECO:0000259" key="2">
    <source>
        <dbReference type="PROSITE" id="PS50968"/>
    </source>
</evidence>
<name>A0A1L4D3C0_9BACT</name>
<dbReference type="AlphaFoldDB" id="A0A1L4D3C0"/>
<dbReference type="PANTHER" id="PTHR45266:SF3">
    <property type="entry name" value="OXALOACETATE DECARBOXYLASE ALPHA CHAIN"/>
    <property type="match status" value="1"/>
</dbReference>
<keyword evidence="1" id="KW-0092">Biotin</keyword>
<dbReference type="InterPro" id="IPR050709">
    <property type="entry name" value="Biotin_Carboxyl_Carrier/Decarb"/>
</dbReference>
<evidence type="ECO:0000313" key="3">
    <source>
        <dbReference type="EMBL" id="APJ04706.1"/>
    </source>
</evidence>
<dbReference type="InterPro" id="IPR000089">
    <property type="entry name" value="Biotin_lipoyl"/>
</dbReference>
<accession>A0A1L4D3C0</accession>
<dbReference type="Gene3D" id="2.40.50.100">
    <property type="match status" value="1"/>
</dbReference>
<proteinExistence type="predicted"/>
<feature type="domain" description="Lipoyl-binding" evidence="2">
    <location>
        <begin position="106"/>
        <end position="182"/>
    </location>
</feature>
<dbReference type="PROSITE" id="PS50968">
    <property type="entry name" value="BIOTINYL_LIPOYL"/>
    <property type="match status" value="1"/>
</dbReference>